<evidence type="ECO:0000313" key="2">
    <source>
        <dbReference type="EMBL" id="TDD15667.1"/>
    </source>
</evidence>
<accession>A0A4R4WEG2</accession>
<sequence>MWARHEVEIRSRQRKRINHPQVGVIDAVCQVMPVPDRIDLRFVLYTTEPGSPSHRALRELRE</sequence>
<name>A0A4R4WEG2_9ACTN</name>
<evidence type="ECO:0000313" key="3">
    <source>
        <dbReference type="Proteomes" id="UP000294543"/>
    </source>
</evidence>
<comment type="caution">
    <text evidence="2">The sequence shown here is derived from an EMBL/GenBank/DDBJ whole genome shotgun (WGS) entry which is preliminary data.</text>
</comment>
<feature type="domain" description="MmyB-like transcription regulator ligand binding" evidence="1">
    <location>
        <begin position="1"/>
        <end position="60"/>
    </location>
</feature>
<keyword evidence="3" id="KW-1185">Reference proteome</keyword>
<dbReference type="Pfam" id="PF17765">
    <property type="entry name" value="MLTR_LBD"/>
    <property type="match status" value="1"/>
</dbReference>
<gene>
    <name evidence="2" type="ORF">E1294_33855</name>
</gene>
<dbReference type="OrthoDB" id="4336585at2"/>
<evidence type="ECO:0000259" key="1">
    <source>
        <dbReference type="Pfam" id="PF17765"/>
    </source>
</evidence>
<proteinExistence type="predicted"/>
<dbReference type="Gene3D" id="3.30.450.180">
    <property type="match status" value="1"/>
</dbReference>
<protein>
    <recommendedName>
        <fullName evidence="1">MmyB-like transcription regulator ligand binding domain-containing protein</fullName>
    </recommendedName>
</protein>
<organism evidence="2 3">
    <name type="scientific">Nonomuraea diastatica</name>
    <dbReference type="NCBI Taxonomy" id="1848329"/>
    <lineage>
        <taxon>Bacteria</taxon>
        <taxon>Bacillati</taxon>
        <taxon>Actinomycetota</taxon>
        <taxon>Actinomycetes</taxon>
        <taxon>Streptosporangiales</taxon>
        <taxon>Streptosporangiaceae</taxon>
        <taxon>Nonomuraea</taxon>
    </lineage>
</organism>
<dbReference type="Proteomes" id="UP000294543">
    <property type="component" value="Unassembled WGS sequence"/>
</dbReference>
<reference evidence="2 3" key="1">
    <citation type="submission" date="2019-03" db="EMBL/GenBank/DDBJ databases">
        <title>Draft genome sequences of novel Actinobacteria.</title>
        <authorList>
            <person name="Sahin N."/>
            <person name="Ay H."/>
            <person name="Saygin H."/>
        </authorList>
    </citation>
    <scope>NUCLEOTIDE SEQUENCE [LARGE SCALE GENOMIC DNA]</scope>
    <source>
        <strain evidence="2 3">KC712</strain>
    </source>
</reference>
<dbReference type="EMBL" id="SMKP01000121">
    <property type="protein sequence ID" value="TDD15667.1"/>
    <property type="molecule type" value="Genomic_DNA"/>
</dbReference>
<dbReference type="InterPro" id="IPR041413">
    <property type="entry name" value="MLTR_LBD"/>
</dbReference>
<dbReference type="AlphaFoldDB" id="A0A4R4WEG2"/>